<name>A0ABS5FPF5_9BRAD</name>
<reference evidence="8" key="1">
    <citation type="journal article" date="2021" name="ISME J.">
        <title>Evolutionary origin and ecological implication of a unique nif island in free-living Bradyrhizobium lineages.</title>
        <authorList>
            <person name="Tao J."/>
        </authorList>
    </citation>
    <scope>NUCLEOTIDE SEQUENCE [LARGE SCALE GENOMIC DNA]</scope>
    <source>
        <strain evidence="8">SZCCT0434</strain>
    </source>
</reference>
<dbReference type="PROSITE" id="PS50931">
    <property type="entry name" value="HTH_LYSR"/>
    <property type="match status" value="1"/>
</dbReference>
<evidence type="ECO:0000256" key="3">
    <source>
        <dbReference type="ARBA" id="ARBA00023015"/>
    </source>
</evidence>
<dbReference type="PANTHER" id="PTHR30537:SF74">
    <property type="entry name" value="HTH-TYPE TRANSCRIPTIONAL REGULATOR TRPI"/>
    <property type="match status" value="1"/>
</dbReference>
<dbReference type="Pfam" id="PF03466">
    <property type="entry name" value="LysR_substrate"/>
    <property type="match status" value="1"/>
</dbReference>
<dbReference type="InterPro" id="IPR005119">
    <property type="entry name" value="LysR_subst-bd"/>
</dbReference>
<evidence type="ECO:0000313" key="8">
    <source>
        <dbReference type="Proteomes" id="UP001315278"/>
    </source>
</evidence>
<evidence type="ECO:0000256" key="4">
    <source>
        <dbReference type="ARBA" id="ARBA00023125"/>
    </source>
</evidence>
<dbReference type="Gene3D" id="3.40.190.10">
    <property type="entry name" value="Periplasmic binding protein-like II"/>
    <property type="match status" value="2"/>
</dbReference>
<dbReference type="CDD" id="cd08432">
    <property type="entry name" value="PBP2_GcdR_TrpI_HvrB_AmpR_like"/>
    <property type="match status" value="1"/>
</dbReference>
<evidence type="ECO:0000256" key="5">
    <source>
        <dbReference type="ARBA" id="ARBA00023163"/>
    </source>
</evidence>
<accession>A0ABS5FPF5</accession>
<keyword evidence="5" id="KW-0804">Transcription</keyword>
<dbReference type="InterPro" id="IPR000847">
    <property type="entry name" value="LysR_HTH_N"/>
</dbReference>
<comment type="function">
    <text evidence="1">NodD regulates the expression of the nodABCFE genes which encode other nodulation proteins. NodD is also a negative regulator of its own expression. Binds flavonoids as inducers.</text>
</comment>
<dbReference type="Pfam" id="PF00126">
    <property type="entry name" value="HTH_1"/>
    <property type="match status" value="1"/>
</dbReference>
<dbReference type="InterPro" id="IPR036388">
    <property type="entry name" value="WH-like_DNA-bd_sf"/>
</dbReference>
<evidence type="ECO:0000256" key="1">
    <source>
        <dbReference type="ARBA" id="ARBA00003502"/>
    </source>
</evidence>
<dbReference type="Proteomes" id="UP001315278">
    <property type="component" value="Unassembled WGS sequence"/>
</dbReference>
<dbReference type="PRINTS" id="PR00039">
    <property type="entry name" value="HTHLYSR"/>
</dbReference>
<keyword evidence="3" id="KW-0805">Transcription regulation</keyword>
<evidence type="ECO:0000259" key="6">
    <source>
        <dbReference type="PROSITE" id="PS50931"/>
    </source>
</evidence>
<keyword evidence="4" id="KW-0238">DNA-binding</keyword>
<keyword evidence="8" id="KW-1185">Reference proteome</keyword>
<dbReference type="Gene3D" id="1.10.10.10">
    <property type="entry name" value="Winged helix-like DNA-binding domain superfamily/Winged helix DNA-binding domain"/>
    <property type="match status" value="1"/>
</dbReference>
<gene>
    <name evidence="7" type="ORF">JQ615_25025</name>
</gene>
<protein>
    <submittedName>
        <fullName evidence="7">LysR family transcriptional regulator</fullName>
    </submittedName>
</protein>
<dbReference type="EMBL" id="JAFCJH010000029">
    <property type="protein sequence ID" value="MBR0798655.1"/>
    <property type="molecule type" value="Genomic_DNA"/>
</dbReference>
<sequence>MTKGNSSLQVNQIHLSGGPDSRLIPPLTAQLAFERAATLLSFRRAARDLALSPSAISHQIRGLEEQFGTKLFVRGARSVRLTAEGERYLAKVSAGLATLQDASRDMLQQRRETSGELWISSLPFFTSTVLLPALPEFKRRHPQLTLRIEATHQYADFNASRVDIAIRYGREHAAGLKIEPLIEVRSLPVCAPALVKGGLRTPTDLAREVLIHVTGQPRTWPVWLKEAGLPHLAPRGHLWLDSVPAMLEAAEHGLGVALGMAPLIKLRPGFGKRLVAPFAFEAAQVETIYLISRTEQARDRRISAVRRWIADAVARAS</sequence>
<comment type="similarity">
    <text evidence="2">Belongs to the LysR transcriptional regulatory family.</text>
</comment>
<evidence type="ECO:0000256" key="2">
    <source>
        <dbReference type="ARBA" id="ARBA00009437"/>
    </source>
</evidence>
<dbReference type="InterPro" id="IPR036390">
    <property type="entry name" value="WH_DNA-bd_sf"/>
</dbReference>
<dbReference type="SUPFAM" id="SSF53850">
    <property type="entry name" value="Periplasmic binding protein-like II"/>
    <property type="match status" value="1"/>
</dbReference>
<dbReference type="RefSeq" id="WP_212493851.1">
    <property type="nucleotide sequence ID" value="NZ_JAFCJH010000029.1"/>
</dbReference>
<comment type="caution">
    <text evidence="7">The sequence shown here is derived from an EMBL/GenBank/DDBJ whole genome shotgun (WGS) entry which is preliminary data.</text>
</comment>
<dbReference type="PANTHER" id="PTHR30537">
    <property type="entry name" value="HTH-TYPE TRANSCRIPTIONAL REGULATOR"/>
    <property type="match status" value="1"/>
</dbReference>
<feature type="domain" description="HTH lysR-type" evidence="6">
    <location>
        <begin position="32"/>
        <end position="82"/>
    </location>
</feature>
<evidence type="ECO:0000313" key="7">
    <source>
        <dbReference type="EMBL" id="MBR0798655.1"/>
    </source>
</evidence>
<proteinExistence type="inferred from homology"/>
<dbReference type="InterPro" id="IPR058163">
    <property type="entry name" value="LysR-type_TF_proteobact-type"/>
</dbReference>
<dbReference type="SUPFAM" id="SSF46785">
    <property type="entry name" value="Winged helix' DNA-binding domain"/>
    <property type="match status" value="1"/>
</dbReference>
<organism evidence="7 8">
    <name type="scientific">Bradyrhizobium jicamae</name>
    <dbReference type="NCBI Taxonomy" id="280332"/>
    <lineage>
        <taxon>Bacteria</taxon>
        <taxon>Pseudomonadati</taxon>
        <taxon>Pseudomonadota</taxon>
        <taxon>Alphaproteobacteria</taxon>
        <taxon>Hyphomicrobiales</taxon>
        <taxon>Nitrobacteraceae</taxon>
        <taxon>Bradyrhizobium</taxon>
    </lineage>
</organism>